<comment type="caution">
    <text evidence="1">The sequence shown here is derived from an EMBL/GenBank/DDBJ whole genome shotgun (WGS) entry which is preliminary data.</text>
</comment>
<protein>
    <submittedName>
        <fullName evidence="1">Uncharacterized protein</fullName>
    </submittedName>
</protein>
<name>A0A0L1KHV6_9SPHN</name>
<reference evidence="1" key="1">
    <citation type="submission" date="2015-02" db="EMBL/GenBank/DDBJ databases">
        <authorList>
            <person name="Chooi Y.-H."/>
        </authorList>
    </citation>
    <scope>NUCLEOTIDE SEQUENCE [LARGE SCALE GENOMIC DNA]</scope>
    <source>
        <strain evidence="1">LAMA 915</strain>
    </source>
</reference>
<evidence type="ECO:0000313" key="2">
    <source>
        <dbReference type="Proteomes" id="UP000037446"/>
    </source>
</evidence>
<dbReference type="Proteomes" id="UP000037446">
    <property type="component" value="Unassembled WGS sequence"/>
</dbReference>
<gene>
    <name evidence="1" type="ORF">J121_1765</name>
</gene>
<proteinExistence type="predicted"/>
<dbReference type="PATRIC" id="fig|1306953.7.peg.1811"/>
<evidence type="ECO:0000313" key="1">
    <source>
        <dbReference type="EMBL" id="KNH03436.1"/>
    </source>
</evidence>
<sequence>MIEVSSTSERALAERNSCKDTSADKRLCFMENSDEDCRS</sequence>
<dbReference type="EMBL" id="JYNE01000009">
    <property type="protein sequence ID" value="KNH03436.1"/>
    <property type="molecule type" value="Genomic_DNA"/>
</dbReference>
<dbReference type="STRING" id="1306953.J121_1765"/>
<dbReference type="AlphaFoldDB" id="A0A0L1KHV6"/>
<organism evidence="1 2">
    <name type="scientific">Qipengyuania citrea LAMA 915</name>
    <dbReference type="NCBI Taxonomy" id="1306953"/>
    <lineage>
        <taxon>Bacteria</taxon>
        <taxon>Pseudomonadati</taxon>
        <taxon>Pseudomonadota</taxon>
        <taxon>Alphaproteobacteria</taxon>
        <taxon>Sphingomonadales</taxon>
        <taxon>Erythrobacteraceae</taxon>
        <taxon>Qipengyuania</taxon>
    </lineage>
</organism>
<accession>A0A0L1KHV6</accession>